<dbReference type="PANTHER" id="PTHR43244:SF1">
    <property type="entry name" value="5,10-METHYLENETETRAHYDROMETHANOPTERIN REDUCTASE"/>
    <property type="match status" value="1"/>
</dbReference>
<dbReference type="EMBL" id="BAABJM010000001">
    <property type="protein sequence ID" value="GAA5044816.1"/>
    <property type="molecule type" value="Genomic_DNA"/>
</dbReference>
<proteinExistence type="predicted"/>
<evidence type="ECO:0000259" key="2">
    <source>
        <dbReference type="Pfam" id="PF00296"/>
    </source>
</evidence>
<accession>A0ABP9JW30</accession>
<dbReference type="InterPro" id="IPR050564">
    <property type="entry name" value="F420-G6PD/mer"/>
</dbReference>
<gene>
    <name evidence="3" type="ORF">GCM10023318_08100</name>
</gene>
<dbReference type="RefSeq" id="WP_345493631.1">
    <property type="nucleotide sequence ID" value="NZ_BAABJM010000001.1"/>
</dbReference>
<comment type="caution">
    <text evidence="3">The sequence shown here is derived from an EMBL/GenBank/DDBJ whole genome shotgun (WGS) entry which is preliminary data.</text>
</comment>
<dbReference type="InterPro" id="IPR011251">
    <property type="entry name" value="Luciferase-like_dom"/>
</dbReference>
<sequence>MAVEDCFLTGGLSTAATALACTERVRVGIGLLPVPLRNVALTAMEVATLHRLFPDRPVIGVGHGVQSWMGQVGARVASPVGLLGEYLDALRALLAGERVSARGRYVQLDDVALDQPPAEAPKIFAGARGPRSIELCGAHADGTLLDSIVDPAGVRAARALIEAGRAAAGRSDEHHVVAALLAATGPDAAARVAAERTPEHAAGAGVAGDAHAVADAVLALAEAGADSVVLAPTADADPEQFIRFVADEVRPLVG</sequence>
<dbReference type="Pfam" id="PF00296">
    <property type="entry name" value="Bac_luciferase"/>
    <property type="match status" value="1"/>
</dbReference>
<dbReference type="CDD" id="cd01097">
    <property type="entry name" value="Tetrahydromethanopterin_reductase"/>
    <property type="match status" value="1"/>
</dbReference>
<evidence type="ECO:0000313" key="3">
    <source>
        <dbReference type="EMBL" id="GAA5044816.1"/>
    </source>
</evidence>
<dbReference type="Gene3D" id="3.20.20.30">
    <property type="entry name" value="Luciferase-like domain"/>
    <property type="match status" value="1"/>
</dbReference>
<keyword evidence="1" id="KW-0560">Oxidoreductase</keyword>
<protein>
    <submittedName>
        <fullName evidence="3">LLM class flavin-dependent oxidoreductase</fullName>
    </submittedName>
</protein>
<feature type="domain" description="Luciferase-like" evidence="2">
    <location>
        <begin position="13"/>
        <end position="192"/>
    </location>
</feature>
<reference evidence="4" key="1">
    <citation type="journal article" date="2019" name="Int. J. Syst. Evol. Microbiol.">
        <title>The Global Catalogue of Microorganisms (GCM) 10K type strain sequencing project: providing services to taxonomists for standard genome sequencing and annotation.</title>
        <authorList>
            <consortium name="The Broad Institute Genomics Platform"/>
            <consortium name="The Broad Institute Genome Sequencing Center for Infectious Disease"/>
            <person name="Wu L."/>
            <person name="Ma J."/>
        </authorList>
    </citation>
    <scope>NUCLEOTIDE SEQUENCE [LARGE SCALE GENOMIC DNA]</scope>
    <source>
        <strain evidence="4">JCM 18298</strain>
    </source>
</reference>
<name>A0ABP9JW30_9NOCA</name>
<organism evidence="3 4">
    <name type="scientific">Nocardia callitridis</name>
    <dbReference type="NCBI Taxonomy" id="648753"/>
    <lineage>
        <taxon>Bacteria</taxon>
        <taxon>Bacillati</taxon>
        <taxon>Actinomycetota</taxon>
        <taxon>Actinomycetes</taxon>
        <taxon>Mycobacteriales</taxon>
        <taxon>Nocardiaceae</taxon>
        <taxon>Nocardia</taxon>
    </lineage>
</organism>
<dbReference type="PANTHER" id="PTHR43244">
    <property type="match status" value="1"/>
</dbReference>
<dbReference type="Proteomes" id="UP001500603">
    <property type="component" value="Unassembled WGS sequence"/>
</dbReference>
<dbReference type="SUPFAM" id="SSF51679">
    <property type="entry name" value="Bacterial luciferase-like"/>
    <property type="match status" value="1"/>
</dbReference>
<dbReference type="InterPro" id="IPR036661">
    <property type="entry name" value="Luciferase-like_sf"/>
</dbReference>
<keyword evidence="4" id="KW-1185">Reference proteome</keyword>
<evidence type="ECO:0000256" key="1">
    <source>
        <dbReference type="ARBA" id="ARBA00023002"/>
    </source>
</evidence>
<evidence type="ECO:0000313" key="4">
    <source>
        <dbReference type="Proteomes" id="UP001500603"/>
    </source>
</evidence>